<name>A0A8S1D5G6_9INSE</name>
<sequence length="293" mass="31906">MKSALTCHGTAWTSALAPVLLGIRSALKEDIGFSAAQLVYGESIHLPGEFFVAPANLAPRDMLARIQSHLSEFSPTPAPDHSKPSFFIHPALQSASHVMLRIDAPTPPLSPHYTGPHRVLERTDKTFTLDLNGKPKTVTIDRLKPAFVESPEPPQPRPDHVDLPLFQLHQLYPSTTTCRTPTSTCCAPTTPRYTSTATGAATAERPKPVRVTRSGRHVHFPSKLRDFTTSSLSPGGLCGARRSMACASDSANFPHTNLFRSRRSPTILLERTPNKAYANYSTRVPAVNPSCKG</sequence>
<organism evidence="1 2">
    <name type="scientific">Cloeon dipterum</name>
    <dbReference type="NCBI Taxonomy" id="197152"/>
    <lineage>
        <taxon>Eukaryota</taxon>
        <taxon>Metazoa</taxon>
        <taxon>Ecdysozoa</taxon>
        <taxon>Arthropoda</taxon>
        <taxon>Hexapoda</taxon>
        <taxon>Insecta</taxon>
        <taxon>Pterygota</taxon>
        <taxon>Palaeoptera</taxon>
        <taxon>Ephemeroptera</taxon>
        <taxon>Pisciforma</taxon>
        <taxon>Baetidae</taxon>
        <taxon>Cloeon</taxon>
    </lineage>
</organism>
<dbReference type="PANTHER" id="PTHR38681:SF1">
    <property type="entry name" value="RETROVIRUS-RELATED POL POLYPROTEIN FROM TRANSPOSON 412-LIKE PROTEIN"/>
    <property type="match status" value="1"/>
</dbReference>
<protein>
    <submittedName>
        <fullName evidence="1">Uncharacterized protein</fullName>
    </submittedName>
</protein>
<dbReference type="AlphaFoldDB" id="A0A8S1D5G6"/>
<gene>
    <name evidence="1" type="ORF">CLODIP_2_CD09845</name>
</gene>
<dbReference type="Proteomes" id="UP000494165">
    <property type="component" value="Unassembled WGS sequence"/>
</dbReference>
<proteinExistence type="predicted"/>
<dbReference type="PANTHER" id="PTHR38681">
    <property type="entry name" value="RETROVIRUS-RELATED POL POLYPROTEIN FROM TRANSPOSON 412-LIKE PROTEIN-RELATED"/>
    <property type="match status" value="1"/>
</dbReference>
<dbReference type="OrthoDB" id="422540at2759"/>
<keyword evidence="2" id="KW-1185">Reference proteome</keyword>
<comment type="caution">
    <text evidence="1">The sequence shown here is derived from an EMBL/GenBank/DDBJ whole genome shotgun (WGS) entry which is preliminary data.</text>
</comment>
<reference evidence="1 2" key="1">
    <citation type="submission" date="2020-04" db="EMBL/GenBank/DDBJ databases">
        <authorList>
            <person name="Alioto T."/>
            <person name="Alioto T."/>
            <person name="Gomez Garrido J."/>
        </authorList>
    </citation>
    <scope>NUCLEOTIDE SEQUENCE [LARGE SCALE GENOMIC DNA]</scope>
</reference>
<evidence type="ECO:0000313" key="2">
    <source>
        <dbReference type="Proteomes" id="UP000494165"/>
    </source>
</evidence>
<accession>A0A8S1D5G6</accession>
<evidence type="ECO:0000313" key="1">
    <source>
        <dbReference type="EMBL" id="CAB3378982.1"/>
    </source>
</evidence>
<dbReference type="EMBL" id="CADEPI010000176">
    <property type="protein sequence ID" value="CAB3378982.1"/>
    <property type="molecule type" value="Genomic_DNA"/>
</dbReference>